<name>A0ABP0S614_9DINO</name>
<keyword evidence="1" id="KW-0694">RNA-binding</keyword>
<evidence type="ECO:0000313" key="2">
    <source>
        <dbReference type="EMBL" id="CAK9107793.1"/>
    </source>
</evidence>
<dbReference type="PANTHER" id="PTHR35331">
    <property type="entry name" value="STAGE V SPORULATION PROTEIN S"/>
    <property type="match status" value="1"/>
</dbReference>
<dbReference type="InterPro" id="IPR036882">
    <property type="entry name" value="Alba-like_dom_sf"/>
</dbReference>
<gene>
    <name evidence="2" type="ORF">CCMP2556_LOCUS50274</name>
</gene>
<protein>
    <submittedName>
        <fullName evidence="2">Uncharacterized protein</fullName>
    </submittedName>
</protein>
<evidence type="ECO:0000256" key="1">
    <source>
        <dbReference type="ARBA" id="ARBA00022884"/>
    </source>
</evidence>
<evidence type="ECO:0000313" key="3">
    <source>
        <dbReference type="Proteomes" id="UP001642484"/>
    </source>
</evidence>
<sequence length="201" mass="21745">MFTSRALATRQLLMASAGTDVGKLGGAICARLRQEGQAEVQAMGPAALQRALRGLLRCRYWLQQERPGHETYLSVEAIHHEAGSKAEQAMGELRLAVLLRPRVVSAASEEDVVVSQKSNIGKLGAYVSARLAEDAEVRLAVRSVGPKAGSQALRALSIATRLVAKDGYRLLLAPREEEKAEDAGPSVRQLVLVCHRMPLEE</sequence>
<accession>A0ABP0S614</accession>
<dbReference type="EMBL" id="CAXAMN010027028">
    <property type="protein sequence ID" value="CAK9107793.1"/>
    <property type="molecule type" value="Genomic_DNA"/>
</dbReference>
<comment type="caution">
    <text evidence="2">The sequence shown here is derived from an EMBL/GenBank/DDBJ whole genome shotgun (WGS) entry which is preliminary data.</text>
</comment>
<reference evidence="2 3" key="1">
    <citation type="submission" date="2024-02" db="EMBL/GenBank/DDBJ databases">
        <authorList>
            <person name="Chen Y."/>
            <person name="Shah S."/>
            <person name="Dougan E. K."/>
            <person name="Thang M."/>
            <person name="Chan C."/>
        </authorList>
    </citation>
    <scope>NUCLEOTIDE SEQUENCE [LARGE SCALE GENOMIC DNA]</scope>
</reference>
<dbReference type="Proteomes" id="UP001642484">
    <property type="component" value="Unassembled WGS sequence"/>
</dbReference>
<dbReference type="InterPro" id="IPR007347">
    <property type="entry name" value="SpoVS"/>
</dbReference>
<proteinExistence type="predicted"/>
<keyword evidence="3" id="KW-1185">Reference proteome</keyword>
<dbReference type="Gene3D" id="3.30.110.20">
    <property type="entry name" value="Alba-like domain"/>
    <property type="match status" value="2"/>
</dbReference>
<dbReference type="PANTHER" id="PTHR35331:SF1">
    <property type="entry name" value="STAGE V SPORULATION PROTEIN S"/>
    <property type="match status" value="1"/>
</dbReference>
<dbReference type="Pfam" id="PF04232">
    <property type="entry name" value="SpoVS"/>
    <property type="match status" value="2"/>
</dbReference>
<organism evidence="2 3">
    <name type="scientific">Durusdinium trenchii</name>
    <dbReference type="NCBI Taxonomy" id="1381693"/>
    <lineage>
        <taxon>Eukaryota</taxon>
        <taxon>Sar</taxon>
        <taxon>Alveolata</taxon>
        <taxon>Dinophyceae</taxon>
        <taxon>Suessiales</taxon>
        <taxon>Symbiodiniaceae</taxon>
        <taxon>Durusdinium</taxon>
    </lineage>
</organism>